<feature type="binding site" evidence="5">
    <location>
        <begin position="405"/>
        <end position="412"/>
    </location>
    <ligand>
        <name>ATP</name>
        <dbReference type="ChEBI" id="CHEBI:30616"/>
    </ligand>
</feature>
<evidence type="ECO:0000313" key="10">
    <source>
        <dbReference type="EMBL" id="OLP79270.1"/>
    </source>
</evidence>
<dbReference type="SUPFAM" id="SSF48371">
    <property type="entry name" value="ARM repeat"/>
    <property type="match status" value="1"/>
</dbReference>
<dbReference type="PANTHER" id="PTHR47968:SF36">
    <property type="entry name" value="KINESIN HEAVY CHAIN ISOFORM X1"/>
    <property type="match status" value="1"/>
</dbReference>
<dbReference type="SUPFAM" id="SSF52540">
    <property type="entry name" value="P-loop containing nucleoside triphosphate hydrolases"/>
    <property type="match status" value="1"/>
</dbReference>
<keyword evidence="1" id="KW-0493">Microtubule</keyword>
<evidence type="ECO:0000259" key="9">
    <source>
        <dbReference type="PROSITE" id="PS50222"/>
    </source>
</evidence>
<evidence type="ECO:0000256" key="4">
    <source>
        <dbReference type="ARBA" id="ARBA00023175"/>
    </source>
</evidence>
<keyword evidence="4 5" id="KW-0505">Motor protein</keyword>
<feature type="domain" description="EF-hand" evidence="9">
    <location>
        <begin position="1767"/>
        <end position="1802"/>
    </location>
</feature>
<dbReference type="InterPro" id="IPR011989">
    <property type="entry name" value="ARM-like"/>
</dbReference>
<dbReference type="Gene3D" id="2.60.200.20">
    <property type="match status" value="1"/>
</dbReference>
<dbReference type="Pfam" id="PF00225">
    <property type="entry name" value="Kinesin"/>
    <property type="match status" value="2"/>
</dbReference>
<feature type="domain" description="EF-hand" evidence="9">
    <location>
        <begin position="1572"/>
        <end position="1607"/>
    </location>
</feature>
<keyword evidence="3 6" id="KW-0175">Coiled coil</keyword>
<dbReference type="InterPro" id="IPR027640">
    <property type="entry name" value="Kinesin-like_fam"/>
</dbReference>
<keyword evidence="5" id="KW-0067">ATP-binding</keyword>
<dbReference type="SMART" id="SM00129">
    <property type="entry name" value="KISc"/>
    <property type="match status" value="1"/>
</dbReference>
<dbReference type="InterPro" id="IPR002048">
    <property type="entry name" value="EF_hand_dom"/>
</dbReference>
<sequence>MEFKSKFRGLDHEHQYERQNNLPNCVNMEASWGQVGRRPYGRLVRMAAHDTAPTHEPAVPPSNQSTIVASIASIMGTSLLRLRYPKVSYALFAGCSQRLANEDAQAVSALAAASNPRRTDEDESGENEACAVAVAAAVKSLKDASVDVRRVALRTLAHVAPCGDAACMEQASALLTDPAWPVRWASVDAVAWLAQGGSQATVQRALELLSWRLQDADWPVRRAAASGLHNLLQFVKALSEELEDQNGLVKMDELQLPRPKDLHNSVEHMVLQPCLRLLQDPMVQVRQAALDLLPWLCQSALEDVVRALHCLLQNEQNAELRRAAEKLLDQLTSTGTLQSDNAVIVNVEGAGGKAAPKEFAFDYVMDSTDPKAKVFVGQERCYQLMAGKMIEHAFNGYSACLFCYGQTGTGKTFTIMGNSKVKSEQGLLLRFMADMYQQVDELLVKQGCEIQCSLQIVEVYNEKVRDLLNDSSPQNPEVHVHPKLGVYLKHVLDLPANSLESCLTLIDEARGRQSFAATAMNAQSSRGHTVYKLSLEKHGGSDNTVLTSEVYFVDLAGRENERTTKVKGDRLVELSFINRSLMWLSQCIHALGGAAEPAKRRHSVGEADQLGPKEKRRPDKKVKGDTKRNTDASRDRASAISEDSDATPHQRKAAGGKGVDMTRFRNSKLTLLLANALKGNSKTSVICTLSPARQHVDESLTTLNFATSLKHVKVEARAATFVDKDSLISGLQTEVQALRDRLSSEGVAAVEELKSELEVANGMLQKYRDSWQEKIEENEKLREQRNSALRKLGVARFRMAARSPRSLSPKEGPGPEPSSGPSKSPQYSPHLRQEDCPHLASYSDDPQINGRFIFAVAETGFEYGMGYKSDCDFLLPRRAGIAPRSCIVWLDEGGLFIRPVCVDSVPVATVEINHVKLREEPKELRHGDFLVVGSSICFVVKSGTSPPGSNLHEKLPTWWGLGSQDRERIMHQILPEPRREQLQGALQYMSALQGQNLDSRSFQRLDKFLISAKRAAALVVEANALTDVLKPLSKLNLELSSMAPVMVYGYGEAELLSIWTMTQFEARLQIMREMHEKRLHRPDSFALDARNIGRETFSLHQDAERLVLKRLVRTMQLQMQSCMAFSTLEGQELSESKAPTGHPPPPCKGLGTKSDFGCFSEMVQMQQRTADTCYAGSMHAAFPAARSDDNMEQKMRLLPLVVWDSPTAHRKCDLSEAVEARPEIDERQSRGEKLLEGPLATGKRISELDSFHLANLIAAHDQLDSWEKGVQATDPLADASTSFSSSAGRGSPAFFAEAKGPKLALSGAALQREPQVEQEVWLGNISTLITLDRGMYAGSLALMGPKPGLGFGVLSTGAPDYAGASESQFQGTAQCLCLVQSPARMFSRTIVGHCQLGVDGLLCSRSKDRLFFQSRKALEMLSISILFLSVAFSRRWIWCRIPPRELLGKLMTTASNVSRVEDAAFPSASAMAEEFLAPSSSGVQRKDEVVHQVQASLRPEAYHALCRLMRADESESEILEKALVLLDTYTVVSKALGRHNTAVKAVKVVQQMRNAGYADDWALILCRALFRQRERDLRKAFELFDQNKSDWIEKAELRQALPLMGEEVPDSKIDELFDLVDKDKQGLLDFEEFCFLVKGLNSEEGSEDHDAFAVFKSSAEGTLEAVGGAMGSMASGTGKAWSAVSTAWSADLPGLSPFEMRKAGAILNNMVAAGYSEAMAVAICRALFCGQTEKQMKKAYKFFDSDQNGRIDVSELKQALKLMAEDVKDEDVAKIFQAVDHDGNGAISFEEFCVLVRAIKDKGDESALLSAVTTTWEKFSSSATPVLGCHCDVEYAHFVFGVAGDLAALAMETGQEIGMAEHCKVSLEQSSLVPTTRIAAQSASLRYLVNKHQHALTLHAATSVLGCAGRQVFKLKELHDMESLRVISASLGIRVSETRRYMAQPHAEEPQLKHLQPSNIENG</sequence>
<dbReference type="GO" id="GO:0005509">
    <property type="term" value="F:calcium ion binding"/>
    <property type="evidence" value="ECO:0007669"/>
    <property type="project" value="InterPro"/>
</dbReference>
<protein>
    <submittedName>
        <fullName evidence="10">Kinesin-like protein KIF13B</fullName>
    </submittedName>
</protein>
<keyword evidence="2" id="KW-0106">Calcium</keyword>
<feature type="domain" description="EF-hand" evidence="9">
    <location>
        <begin position="1731"/>
        <end position="1766"/>
    </location>
</feature>
<evidence type="ECO:0000256" key="3">
    <source>
        <dbReference type="ARBA" id="ARBA00023054"/>
    </source>
</evidence>
<organism evidence="10 11">
    <name type="scientific">Symbiodinium microadriaticum</name>
    <name type="common">Dinoflagellate</name>
    <name type="synonym">Zooxanthella microadriatica</name>
    <dbReference type="NCBI Taxonomy" id="2951"/>
    <lineage>
        <taxon>Eukaryota</taxon>
        <taxon>Sar</taxon>
        <taxon>Alveolata</taxon>
        <taxon>Dinophyceae</taxon>
        <taxon>Suessiales</taxon>
        <taxon>Symbiodiniaceae</taxon>
        <taxon>Symbiodinium</taxon>
    </lineage>
</organism>
<gene>
    <name evidence="10" type="primary">KIF13B</name>
    <name evidence="10" type="ORF">AK812_SmicGene40472</name>
</gene>
<feature type="domain" description="Kinesin motor" evidence="8">
    <location>
        <begin position="303"/>
        <end position="712"/>
    </location>
</feature>
<dbReference type="GO" id="GO:0005874">
    <property type="term" value="C:microtubule"/>
    <property type="evidence" value="ECO:0007669"/>
    <property type="project" value="UniProtKB-KW"/>
</dbReference>
<dbReference type="PROSITE" id="PS50222">
    <property type="entry name" value="EF_HAND_2"/>
    <property type="match status" value="4"/>
</dbReference>
<dbReference type="PROSITE" id="PS50067">
    <property type="entry name" value="KINESIN_MOTOR_2"/>
    <property type="match status" value="1"/>
</dbReference>
<dbReference type="CDD" id="cd00051">
    <property type="entry name" value="EFh"/>
    <property type="match status" value="2"/>
</dbReference>
<dbReference type="Pfam" id="PF13646">
    <property type="entry name" value="HEAT_2"/>
    <property type="match status" value="1"/>
</dbReference>
<dbReference type="Gene3D" id="1.25.10.10">
    <property type="entry name" value="Leucine-rich Repeat Variant"/>
    <property type="match status" value="1"/>
</dbReference>
<evidence type="ECO:0000256" key="2">
    <source>
        <dbReference type="ARBA" id="ARBA00022837"/>
    </source>
</evidence>
<dbReference type="SUPFAM" id="SSF47473">
    <property type="entry name" value="EF-hand"/>
    <property type="match status" value="1"/>
</dbReference>
<feature type="coiled-coil region" evidence="6">
    <location>
        <begin position="750"/>
        <end position="791"/>
    </location>
</feature>
<name>A0A1Q9C8M6_SYMMI</name>
<comment type="similarity">
    <text evidence="5">Belongs to the TRAFAC class myosin-kinesin ATPase superfamily. Kinesin family.</text>
</comment>
<dbReference type="InterPro" id="IPR027417">
    <property type="entry name" value="P-loop_NTPase"/>
</dbReference>
<keyword evidence="5" id="KW-0547">Nucleotide-binding</keyword>
<keyword evidence="11" id="KW-1185">Reference proteome</keyword>
<dbReference type="InterPro" id="IPR036961">
    <property type="entry name" value="Kinesin_motor_dom_sf"/>
</dbReference>
<dbReference type="PANTHER" id="PTHR47968">
    <property type="entry name" value="CENTROMERE PROTEIN E"/>
    <property type="match status" value="1"/>
</dbReference>
<dbReference type="GO" id="GO:0003777">
    <property type="term" value="F:microtubule motor activity"/>
    <property type="evidence" value="ECO:0007669"/>
    <property type="project" value="InterPro"/>
</dbReference>
<feature type="region of interest" description="Disordered" evidence="7">
    <location>
        <begin position="801"/>
        <end position="843"/>
    </location>
</feature>
<reference evidence="10 11" key="1">
    <citation type="submission" date="2016-02" db="EMBL/GenBank/DDBJ databases">
        <title>Genome analysis of coral dinoflagellate symbionts highlights evolutionary adaptations to a symbiotic lifestyle.</title>
        <authorList>
            <person name="Aranda M."/>
            <person name="Li Y."/>
            <person name="Liew Y.J."/>
            <person name="Baumgarten S."/>
            <person name="Simakov O."/>
            <person name="Wilson M."/>
            <person name="Piel J."/>
            <person name="Ashoor H."/>
            <person name="Bougouffa S."/>
            <person name="Bajic V.B."/>
            <person name="Ryu T."/>
            <person name="Ravasi T."/>
            <person name="Bayer T."/>
            <person name="Micklem G."/>
            <person name="Kim H."/>
            <person name="Bhak J."/>
            <person name="Lajeunesse T.C."/>
            <person name="Voolstra C.R."/>
        </authorList>
    </citation>
    <scope>NUCLEOTIDE SEQUENCE [LARGE SCALE GENOMIC DNA]</scope>
    <source>
        <strain evidence="10 11">CCMP2467</strain>
    </source>
</reference>
<dbReference type="Gene3D" id="6.10.250.2520">
    <property type="match status" value="1"/>
</dbReference>
<dbReference type="SMART" id="SM00054">
    <property type="entry name" value="EFh"/>
    <property type="match status" value="4"/>
</dbReference>
<proteinExistence type="inferred from homology"/>
<evidence type="ECO:0000256" key="1">
    <source>
        <dbReference type="ARBA" id="ARBA00022701"/>
    </source>
</evidence>
<dbReference type="InterPro" id="IPR016024">
    <property type="entry name" value="ARM-type_fold"/>
</dbReference>
<dbReference type="Pfam" id="PF13499">
    <property type="entry name" value="EF-hand_7"/>
    <property type="match status" value="2"/>
</dbReference>
<evidence type="ECO:0000256" key="7">
    <source>
        <dbReference type="SAM" id="MobiDB-lite"/>
    </source>
</evidence>
<dbReference type="InterPro" id="IPR011992">
    <property type="entry name" value="EF-hand-dom_pair"/>
</dbReference>
<feature type="region of interest" description="Disordered" evidence="7">
    <location>
        <begin position="595"/>
        <end position="660"/>
    </location>
</feature>
<dbReference type="InterPro" id="IPR008984">
    <property type="entry name" value="SMAD_FHA_dom_sf"/>
</dbReference>
<dbReference type="GO" id="GO:0005524">
    <property type="term" value="F:ATP binding"/>
    <property type="evidence" value="ECO:0007669"/>
    <property type="project" value="UniProtKB-UniRule"/>
</dbReference>
<evidence type="ECO:0000256" key="6">
    <source>
        <dbReference type="SAM" id="Coils"/>
    </source>
</evidence>
<dbReference type="PROSITE" id="PS00018">
    <property type="entry name" value="EF_HAND_1"/>
    <property type="match status" value="3"/>
</dbReference>
<accession>A0A1Q9C8M6</accession>
<dbReference type="InterPro" id="IPR018247">
    <property type="entry name" value="EF_Hand_1_Ca_BS"/>
</dbReference>
<dbReference type="Proteomes" id="UP000186817">
    <property type="component" value="Unassembled WGS sequence"/>
</dbReference>
<evidence type="ECO:0000259" key="8">
    <source>
        <dbReference type="PROSITE" id="PS50067"/>
    </source>
</evidence>
<dbReference type="PRINTS" id="PR00380">
    <property type="entry name" value="KINESINHEAVY"/>
</dbReference>
<dbReference type="SUPFAM" id="SSF49879">
    <property type="entry name" value="SMAD/FHA domain"/>
    <property type="match status" value="1"/>
</dbReference>
<dbReference type="Gene3D" id="3.40.850.10">
    <property type="entry name" value="Kinesin motor domain"/>
    <property type="match status" value="1"/>
</dbReference>
<feature type="domain" description="EF-hand" evidence="9">
    <location>
        <begin position="1608"/>
        <end position="1643"/>
    </location>
</feature>
<evidence type="ECO:0000313" key="11">
    <source>
        <dbReference type="Proteomes" id="UP000186817"/>
    </source>
</evidence>
<evidence type="ECO:0000256" key="5">
    <source>
        <dbReference type="PROSITE-ProRule" id="PRU00283"/>
    </source>
</evidence>
<dbReference type="OrthoDB" id="421878at2759"/>
<dbReference type="GO" id="GO:0008017">
    <property type="term" value="F:microtubule binding"/>
    <property type="evidence" value="ECO:0007669"/>
    <property type="project" value="InterPro"/>
</dbReference>
<dbReference type="EMBL" id="LSRX01001506">
    <property type="protein sequence ID" value="OLP79270.1"/>
    <property type="molecule type" value="Genomic_DNA"/>
</dbReference>
<dbReference type="GO" id="GO:0007018">
    <property type="term" value="P:microtubule-based movement"/>
    <property type="evidence" value="ECO:0007669"/>
    <property type="project" value="InterPro"/>
</dbReference>
<dbReference type="InterPro" id="IPR001752">
    <property type="entry name" value="Kinesin_motor_dom"/>
</dbReference>
<feature type="compositionally biased region" description="Basic and acidic residues" evidence="7">
    <location>
        <begin position="611"/>
        <end position="637"/>
    </location>
</feature>
<dbReference type="Gene3D" id="1.10.238.10">
    <property type="entry name" value="EF-hand"/>
    <property type="match status" value="2"/>
</dbReference>
<comment type="caution">
    <text evidence="10">The sequence shown here is derived from an EMBL/GenBank/DDBJ whole genome shotgun (WGS) entry which is preliminary data.</text>
</comment>